<proteinExistence type="predicted"/>
<dbReference type="Gene3D" id="2.60.40.790">
    <property type="match status" value="1"/>
</dbReference>
<dbReference type="PANTHER" id="PTHR34661">
    <property type="entry name" value="INCREASED DNA METHYLATION 3"/>
    <property type="match status" value="1"/>
</dbReference>
<dbReference type="Proteomes" id="UP001396334">
    <property type="component" value="Unassembled WGS sequence"/>
</dbReference>
<dbReference type="PANTHER" id="PTHR34661:SF2">
    <property type="entry name" value="SHSP DOMAIN-CONTAINING PROTEIN"/>
    <property type="match status" value="1"/>
</dbReference>
<evidence type="ECO:0000313" key="1">
    <source>
        <dbReference type="EMBL" id="KAK8997079.1"/>
    </source>
</evidence>
<comment type="caution">
    <text evidence="1">The sequence shown here is derived from an EMBL/GenBank/DDBJ whole genome shotgun (WGS) entry which is preliminary data.</text>
</comment>
<dbReference type="EMBL" id="JBBPBN010000043">
    <property type="protein sequence ID" value="KAK8997079.1"/>
    <property type="molecule type" value="Genomic_DNA"/>
</dbReference>
<sequence length="150" mass="16530">MDVIIGKLLSESKLKLSIVLTGTAKESNGPSIGLVDIGVNHNAFLFRVALPSIKNDQSKLKCEIHRDRKVLLQGMVTQGTKLLQEQSSKCEMIVEKFCSPGPFTISFNLPGPVDPRLFSPKFRPDGILEVVVVRNRHSSDHPVDTWAPPS</sequence>
<reference evidence="1 2" key="1">
    <citation type="journal article" date="2024" name="G3 (Bethesda)">
        <title>Genome assembly of Hibiscus sabdariffa L. provides insights into metabolisms of medicinal natural products.</title>
        <authorList>
            <person name="Kim T."/>
        </authorList>
    </citation>
    <scope>NUCLEOTIDE SEQUENCE [LARGE SCALE GENOMIC DNA]</scope>
    <source>
        <strain evidence="1">TK-2024</strain>
        <tissue evidence="1">Old leaves</tissue>
    </source>
</reference>
<name>A0ABR2Q8U0_9ROSI</name>
<accession>A0ABR2Q8U0</accession>
<dbReference type="InterPro" id="IPR039321">
    <property type="entry name" value="IDM2/3-like"/>
</dbReference>
<protein>
    <recommendedName>
        <fullName evidence="3">SHSP domain-containing protein</fullName>
    </recommendedName>
</protein>
<organism evidence="1 2">
    <name type="scientific">Hibiscus sabdariffa</name>
    <name type="common">roselle</name>
    <dbReference type="NCBI Taxonomy" id="183260"/>
    <lineage>
        <taxon>Eukaryota</taxon>
        <taxon>Viridiplantae</taxon>
        <taxon>Streptophyta</taxon>
        <taxon>Embryophyta</taxon>
        <taxon>Tracheophyta</taxon>
        <taxon>Spermatophyta</taxon>
        <taxon>Magnoliopsida</taxon>
        <taxon>eudicotyledons</taxon>
        <taxon>Gunneridae</taxon>
        <taxon>Pentapetalae</taxon>
        <taxon>rosids</taxon>
        <taxon>malvids</taxon>
        <taxon>Malvales</taxon>
        <taxon>Malvaceae</taxon>
        <taxon>Malvoideae</taxon>
        <taxon>Hibiscus</taxon>
    </lineage>
</organism>
<dbReference type="CDD" id="cd06464">
    <property type="entry name" value="ACD_sHsps-like"/>
    <property type="match status" value="1"/>
</dbReference>
<evidence type="ECO:0000313" key="2">
    <source>
        <dbReference type="Proteomes" id="UP001396334"/>
    </source>
</evidence>
<evidence type="ECO:0008006" key="3">
    <source>
        <dbReference type="Google" id="ProtNLM"/>
    </source>
</evidence>
<gene>
    <name evidence="1" type="ORF">V6N11_020570</name>
</gene>
<keyword evidence="2" id="KW-1185">Reference proteome</keyword>
<dbReference type="InterPro" id="IPR008978">
    <property type="entry name" value="HSP20-like_chaperone"/>
</dbReference>